<accession>A0AA35RD97</accession>
<dbReference type="EMBL" id="CASHTH010000950">
    <property type="protein sequence ID" value="CAI8009359.1"/>
    <property type="molecule type" value="Genomic_DNA"/>
</dbReference>
<evidence type="ECO:0000256" key="1">
    <source>
        <dbReference type="SAM" id="MobiDB-lite"/>
    </source>
</evidence>
<name>A0AA35RD97_GEOBA</name>
<feature type="compositionally biased region" description="Polar residues" evidence="1">
    <location>
        <begin position="60"/>
        <end position="76"/>
    </location>
</feature>
<dbReference type="SUPFAM" id="SSF54791">
    <property type="entry name" value="Eukaryotic type KH-domain (KH-domain type I)"/>
    <property type="match status" value="1"/>
</dbReference>
<dbReference type="GO" id="GO:0003723">
    <property type="term" value="F:RNA binding"/>
    <property type="evidence" value="ECO:0007669"/>
    <property type="project" value="InterPro"/>
</dbReference>
<proteinExistence type="predicted"/>
<evidence type="ECO:0000313" key="3">
    <source>
        <dbReference type="Proteomes" id="UP001174909"/>
    </source>
</evidence>
<feature type="region of interest" description="Disordered" evidence="1">
    <location>
        <begin position="53"/>
        <end position="144"/>
    </location>
</feature>
<organism evidence="2 3">
    <name type="scientific">Geodia barretti</name>
    <name type="common">Barrett's horny sponge</name>
    <dbReference type="NCBI Taxonomy" id="519541"/>
    <lineage>
        <taxon>Eukaryota</taxon>
        <taxon>Metazoa</taxon>
        <taxon>Porifera</taxon>
        <taxon>Demospongiae</taxon>
        <taxon>Heteroscleromorpha</taxon>
        <taxon>Tetractinellida</taxon>
        <taxon>Astrophorina</taxon>
        <taxon>Geodiidae</taxon>
        <taxon>Geodia</taxon>
    </lineage>
</organism>
<feature type="compositionally biased region" description="Low complexity" evidence="1">
    <location>
        <begin position="106"/>
        <end position="123"/>
    </location>
</feature>
<dbReference type="Gene3D" id="3.30.1370.10">
    <property type="entry name" value="K Homology domain, type 1"/>
    <property type="match status" value="1"/>
</dbReference>
<sequence length="144" mass="15632">MERFNVDIRFPKDKGSSIVVIQGLEENVEDAKEHLITLAEDYMQDVMERDEEKQLMKQYTRPSASSTGSSNYTTDTGFVVRDAPWSGPSVEEFPTLGAKNPGGGNPPAAQTTTAPPAASPQKSWGPSSQKPKWGPSVLGPKIPK</sequence>
<protein>
    <submittedName>
        <fullName evidence="2">Vigilin</fullName>
    </submittedName>
</protein>
<keyword evidence="3" id="KW-1185">Reference proteome</keyword>
<comment type="caution">
    <text evidence="2">The sequence shown here is derived from an EMBL/GenBank/DDBJ whole genome shotgun (WGS) entry which is preliminary data.</text>
</comment>
<dbReference type="AlphaFoldDB" id="A0AA35RD97"/>
<dbReference type="Proteomes" id="UP001174909">
    <property type="component" value="Unassembled WGS sequence"/>
</dbReference>
<dbReference type="InterPro" id="IPR036612">
    <property type="entry name" value="KH_dom_type_1_sf"/>
</dbReference>
<reference evidence="2" key="1">
    <citation type="submission" date="2023-03" db="EMBL/GenBank/DDBJ databases">
        <authorList>
            <person name="Steffen K."/>
            <person name="Cardenas P."/>
        </authorList>
    </citation>
    <scope>NUCLEOTIDE SEQUENCE</scope>
</reference>
<gene>
    <name evidence="2" type="ORF">GBAR_LOCUS6303</name>
</gene>
<evidence type="ECO:0000313" key="2">
    <source>
        <dbReference type="EMBL" id="CAI8009359.1"/>
    </source>
</evidence>